<reference evidence="1 2" key="1">
    <citation type="submission" date="2016-12" db="EMBL/GenBank/DDBJ databases">
        <title>Genomic comparison of strains in the 'Actinomyces naeslundii' group.</title>
        <authorList>
            <person name="Mughal S.R."/>
            <person name="Do T."/>
            <person name="Gilbert S.C."/>
            <person name="Witherden E.A."/>
            <person name="Didelot X."/>
            <person name="Beighton D."/>
        </authorList>
    </citation>
    <scope>NUCLEOTIDE SEQUENCE [LARGE SCALE GENOMIC DNA]</scope>
    <source>
        <strain evidence="1 2">NCTC 10301</strain>
    </source>
</reference>
<dbReference type="InterPro" id="IPR046175">
    <property type="entry name" value="DUF6177"/>
</dbReference>
<dbReference type="EMBL" id="MSRR01000009">
    <property type="protein sequence ID" value="OMG37217.1"/>
    <property type="molecule type" value="Genomic_DNA"/>
</dbReference>
<evidence type="ECO:0000313" key="1">
    <source>
        <dbReference type="EMBL" id="OMG37217.1"/>
    </source>
</evidence>
<accession>A0A854D8A9</accession>
<evidence type="ECO:0000313" key="2">
    <source>
        <dbReference type="Proteomes" id="UP000187035"/>
    </source>
</evidence>
<dbReference type="GeneID" id="64256404"/>
<organism evidence="1 2">
    <name type="scientific">Actinomyces naeslundii</name>
    <dbReference type="NCBI Taxonomy" id="1655"/>
    <lineage>
        <taxon>Bacteria</taxon>
        <taxon>Bacillati</taxon>
        <taxon>Actinomycetota</taxon>
        <taxon>Actinomycetes</taxon>
        <taxon>Actinomycetales</taxon>
        <taxon>Actinomycetaceae</taxon>
        <taxon>Actinomyces</taxon>
    </lineage>
</organism>
<protein>
    <submittedName>
        <fullName evidence="1">Uncharacterized protein</fullName>
    </submittedName>
</protein>
<dbReference type="AlphaFoldDB" id="A0A854D8A9"/>
<name>A0A854D8A9_ACTNA</name>
<dbReference type="Proteomes" id="UP000187035">
    <property type="component" value="Unassembled WGS sequence"/>
</dbReference>
<proteinExistence type="predicted"/>
<dbReference type="RefSeq" id="WP_003781947.1">
    <property type="nucleotide sequence ID" value="NZ_CAURHQ010000012.1"/>
</dbReference>
<dbReference type="Pfam" id="PF19674">
    <property type="entry name" value="DUF6177"/>
    <property type="match status" value="1"/>
</dbReference>
<comment type="caution">
    <text evidence="1">The sequence shown here is derived from an EMBL/GenBank/DDBJ whole genome shotgun (WGS) entry which is preliminary data.</text>
</comment>
<sequence length="364" mass="39358">MSDERIPDTNHHMFDARVGTKVAVTYLDDPCIGWTEYLSDFIGSALRHENKITPAIIIPGTSHITPAFDRLTEATGTPVFIEDGNGHRELRSGMWAPNLAQFFEGAPRSQFTVSQQFLHQTPTPDLIPTLMLSASIYHPARRTTKLGRAIEIITETLLPAPSTTLSWGRYEPVGAPWDRNRLTALARELMPEVHFNLAAHSDLGTLSGTTTVARTSNGLEEYVEVSVAIPDLAPSQQIDVVNRLLDTIAEQTKPQFLLAVRIQALADTSLPTSIRQPPVPLAVLIGAAGIRQLGVDVRDVARQHAGRTYGSGRRQGLIVPVETTQADWSALSSLVATLDGDAGNIARVLEDPTDGSGAGSTHAS</sequence>
<gene>
    <name evidence="1" type="ORF">BKH33_04915</name>
</gene>